<dbReference type="OrthoDB" id="44154at2157"/>
<dbReference type="STRING" id="282676.B6F84_00380"/>
<proteinExistence type="predicted"/>
<dbReference type="GeneID" id="41589327"/>
<protein>
    <submittedName>
        <fullName evidence="1">Uncharacterized protein</fullName>
    </submittedName>
</protein>
<dbReference type="Gene3D" id="2.60.120.200">
    <property type="match status" value="1"/>
</dbReference>
<gene>
    <name evidence="1" type="ORF">B6F84_00380</name>
</gene>
<organism evidence="1 2">
    <name type="scientific">Acidianus manzaensis</name>
    <dbReference type="NCBI Taxonomy" id="282676"/>
    <lineage>
        <taxon>Archaea</taxon>
        <taxon>Thermoproteota</taxon>
        <taxon>Thermoprotei</taxon>
        <taxon>Sulfolobales</taxon>
        <taxon>Sulfolobaceae</taxon>
        <taxon>Acidianus</taxon>
    </lineage>
</organism>
<dbReference type="Pfam" id="PF13385">
    <property type="entry name" value="Laminin_G_3"/>
    <property type="match status" value="1"/>
</dbReference>
<dbReference type="AlphaFoldDB" id="A0A1W6JWK4"/>
<dbReference type="InterPro" id="IPR013320">
    <property type="entry name" value="ConA-like_dom_sf"/>
</dbReference>
<sequence length="382" mass="41448">MPNYNRREVLDLLTKSGILAGAAIASGLAQNKAKNVLASSQTIQLSELLGIVIQNENSYTAYNNDGVVFDGSCSDGSGTCGIYELIQSLTSAGYTQGKIGLIGNFYPVNSPQLQGNFVLTGDSQIYLNAQSVPFFVQIQKTPNVKLLWYQNAGIINTIASKRNVFSIGNPYFLLRGPSSNLIYTKNTIGQPTQFTISFWALGYGYPSYGGGHFLTYGTLSNGVSWKIQGYGSGNISFKNGSNTEVAGRFTQNIAQPFHVVIAYNNGSVTIYINGEEVASGNVPITYQSNNYLWIGNFPINYQMEGLANDNEYPTPYISNIQIYNTVLNGNQIAILASSQNQDPVDYSSIIFWALYSQIVHAGDLITGNGFERMVSLSTSGAI</sequence>
<dbReference type="EMBL" id="CP020477">
    <property type="protein sequence ID" value="ARM74629.1"/>
    <property type="molecule type" value="Genomic_DNA"/>
</dbReference>
<evidence type="ECO:0000313" key="2">
    <source>
        <dbReference type="Proteomes" id="UP000193404"/>
    </source>
</evidence>
<accession>A0A1W6JWK4</accession>
<evidence type="ECO:0000313" key="1">
    <source>
        <dbReference type="EMBL" id="ARM74629.1"/>
    </source>
</evidence>
<dbReference type="SUPFAM" id="SSF49899">
    <property type="entry name" value="Concanavalin A-like lectins/glucanases"/>
    <property type="match status" value="1"/>
</dbReference>
<name>A0A1W6JWK4_9CREN</name>
<dbReference type="Proteomes" id="UP000193404">
    <property type="component" value="Chromosome"/>
</dbReference>
<dbReference type="RefSeq" id="WP_148690376.1">
    <property type="nucleotide sequence ID" value="NZ_CP020477.1"/>
</dbReference>
<dbReference type="KEGG" id="aman:B6F84_00380"/>
<reference evidence="1 2" key="1">
    <citation type="submission" date="2017-03" db="EMBL/GenBank/DDBJ databases">
        <title>Sulfur activation and transportation mechanism of thermophilic Archaea Acidianus manzaensis YN-25.</title>
        <authorList>
            <person name="Ma Y."/>
            <person name="Yang Y."/>
            <person name="Xia J."/>
        </authorList>
    </citation>
    <scope>NUCLEOTIDE SEQUENCE [LARGE SCALE GENOMIC DNA]</scope>
    <source>
        <strain evidence="1 2">YN-25</strain>
    </source>
</reference>
<keyword evidence="2" id="KW-1185">Reference proteome</keyword>